<organism evidence="1 2">
    <name type="scientific">Acetobacter orientalis</name>
    <dbReference type="NCBI Taxonomy" id="146474"/>
    <lineage>
        <taxon>Bacteria</taxon>
        <taxon>Pseudomonadati</taxon>
        <taxon>Pseudomonadota</taxon>
        <taxon>Alphaproteobacteria</taxon>
        <taxon>Acetobacterales</taxon>
        <taxon>Acetobacteraceae</taxon>
        <taxon>Acetobacter</taxon>
    </lineage>
</organism>
<gene>
    <name evidence="1" type="ORF">AcetOrient_orf02385</name>
</gene>
<dbReference type="KEGG" id="aot:AcetOri_orf02385"/>
<accession>A0A2Z5ZHA1</accession>
<protein>
    <submittedName>
        <fullName evidence="1">Uncharacterized protein</fullName>
    </submittedName>
</protein>
<evidence type="ECO:0000313" key="2">
    <source>
        <dbReference type="Proteomes" id="UP000270034"/>
    </source>
</evidence>
<dbReference type="Proteomes" id="UP000270034">
    <property type="component" value="Chromosome"/>
</dbReference>
<name>A0A2Z5ZHA1_9PROT</name>
<dbReference type="AlphaFoldDB" id="A0A2Z5ZHA1"/>
<reference evidence="1 2" key="1">
    <citation type="submission" date="2018-02" db="EMBL/GenBank/DDBJ databases">
        <title>Acetobacter orientalis genome.</title>
        <authorList>
            <person name="Nakashima N."/>
            <person name="Tamura T."/>
        </authorList>
    </citation>
    <scope>NUCLEOTIDE SEQUENCE [LARGE SCALE GENOMIC DNA]</scope>
    <source>
        <strain evidence="1 2">FAN1</strain>
    </source>
</reference>
<proteinExistence type="predicted"/>
<dbReference type="EMBL" id="AP018515">
    <property type="protein sequence ID" value="BBC79933.1"/>
    <property type="molecule type" value="Genomic_DNA"/>
</dbReference>
<sequence length="38" mass="4559">MRNPFFRLPEKRVFAFKSPLTLLRSGNMRGFSAWCKRL</sequence>
<evidence type="ECO:0000313" key="1">
    <source>
        <dbReference type="EMBL" id="BBC79933.1"/>
    </source>
</evidence>